<accession>A0AAV4XD05</accession>
<gene>
    <name evidence="1" type="ORF">CEXT_369631</name>
</gene>
<sequence length="198" mass="22827">MLRKLPKLFNDTTETAFNPNQKFPLRRFVVSCTRYSPASRIPVVWMGATKRSNCQGFQFGKYPVVKHLVIRWRFDSGLRQAINHPIIAPSTTPSELHASCLPNRPKQDLLIWNYLLTSFLRLTVKRLSWATDNQWTMGALQRRVVNKVKDVVVVDRCPTESLLCVIDYGKLGGYLQNLTKQPHSSHVQAWNGQDSYFH</sequence>
<evidence type="ECO:0000313" key="1">
    <source>
        <dbReference type="EMBL" id="GIY91860.1"/>
    </source>
</evidence>
<dbReference type="Proteomes" id="UP001054945">
    <property type="component" value="Unassembled WGS sequence"/>
</dbReference>
<organism evidence="1 2">
    <name type="scientific">Caerostris extrusa</name>
    <name type="common">Bark spider</name>
    <name type="synonym">Caerostris bankana</name>
    <dbReference type="NCBI Taxonomy" id="172846"/>
    <lineage>
        <taxon>Eukaryota</taxon>
        <taxon>Metazoa</taxon>
        <taxon>Ecdysozoa</taxon>
        <taxon>Arthropoda</taxon>
        <taxon>Chelicerata</taxon>
        <taxon>Arachnida</taxon>
        <taxon>Araneae</taxon>
        <taxon>Araneomorphae</taxon>
        <taxon>Entelegynae</taxon>
        <taxon>Araneoidea</taxon>
        <taxon>Araneidae</taxon>
        <taxon>Caerostris</taxon>
    </lineage>
</organism>
<name>A0AAV4XD05_CAEEX</name>
<reference evidence="1 2" key="1">
    <citation type="submission" date="2021-06" db="EMBL/GenBank/DDBJ databases">
        <title>Caerostris extrusa draft genome.</title>
        <authorList>
            <person name="Kono N."/>
            <person name="Arakawa K."/>
        </authorList>
    </citation>
    <scope>NUCLEOTIDE SEQUENCE [LARGE SCALE GENOMIC DNA]</scope>
</reference>
<dbReference type="AlphaFoldDB" id="A0AAV4XD05"/>
<evidence type="ECO:0000313" key="2">
    <source>
        <dbReference type="Proteomes" id="UP001054945"/>
    </source>
</evidence>
<dbReference type="EMBL" id="BPLR01000061">
    <property type="protein sequence ID" value="GIY91860.1"/>
    <property type="molecule type" value="Genomic_DNA"/>
</dbReference>
<proteinExistence type="predicted"/>
<comment type="caution">
    <text evidence="1">The sequence shown here is derived from an EMBL/GenBank/DDBJ whole genome shotgun (WGS) entry which is preliminary data.</text>
</comment>
<protein>
    <submittedName>
        <fullName evidence="1">Uncharacterized protein</fullName>
    </submittedName>
</protein>
<keyword evidence="2" id="KW-1185">Reference proteome</keyword>